<dbReference type="GO" id="GO:0051539">
    <property type="term" value="F:4 iron, 4 sulfur cluster binding"/>
    <property type="evidence" value="ECO:0007669"/>
    <property type="project" value="UniProtKB-KW"/>
</dbReference>
<evidence type="ECO:0000256" key="2">
    <source>
        <dbReference type="ARBA" id="ARBA00022617"/>
    </source>
</evidence>
<comment type="caution">
    <text evidence="8">The sequence shown here is derived from an EMBL/GenBank/DDBJ whole genome shotgun (WGS) entry which is preliminary data.</text>
</comment>
<dbReference type="GO" id="GO:0016491">
    <property type="term" value="F:oxidoreductase activity"/>
    <property type="evidence" value="ECO:0007669"/>
    <property type="project" value="UniProtKB-KW"/>
</dbReference>
<dbReference type="GO" id="GO:0020037">
    <property type="term" value="F:heme binding"/>
    <property type="evidence" value="ECO:0007669"/>
    <property type="project" value="InterPro"/>
</dbReference>
<name>A0A511BKW0_9PROT</name>
<evidence type="ECO:0000256" key="3">
    <source>
        <dbReference type="ARBA" id="ARBA00022723"/>
    </source>
</evidence>
<dbReference type="Gene3D" id="3.90.480.20">
    <property type="match status" value="1"/>
</dbReference>
<protein>
    <submittedName>
        <fullName evidence="8">Precorrin-3B synthase</fullName>
    </submittedName>
</protein>
<dbReference type="GO" id="GO:0046872">
    <property type="term" value="F:metal ion binding"/>
    <property type="evidence" value="ECO:0007669"/>
    <property type="project" value="UniProtKB-KW"/>
</dbReference>
<keyword evidence="6" id="KW-0411">Iron-sulfur</keyword>
<evidence type="ECO:0000259" key="7">
    <source>
        <dbReference type="Pfam" id="PF03460"/>
    </source>
</evidence>
<dbReference type="AlphaFoldDB" id="A0A511BKW0"/>
<dbReference type="SUPFAM" id="SSF55124">
    <property type="entry name" value="Nitrite/Sulfite reductase N-terminal domain-like"/>
    <property type="match status" value="1"/>
</dbReference>
<dbReference type="SUPFAM" id="SSF56014">
    <property type="entry name" value="Nitrite and sulphite reductase 4Fe-4S domain-like"/>
    <property type="match status" value="2"/>
</dbReference>
<keyword evidence="1" id="KW-0004">4Fe-4S</keyword>
<dbReference type="PANTHER" id="PTHR32439:SF9">
    <property type="entry name" value="BLR3264 PROTEIN"/>
    <property type="match status" value="1"/>
</dbReference>
<evidence type="ECO:0000313" key="8">
    <source>
        <dbReference type="EMBL" id="GEL00990.1"/>
    </source>
</evidence>
<keyword evidence="4" id="KW-0560">Oxidoreductase</keyword>
<dbReference type="InterPro" id="IPR051329">
    <property type="entry name" value="NIR_SIR_4Fe-4S"/>
</dbReference>
<dbReference type="InterPro" id="IPR036136">
    <property type="entry name" value="Nit/Sulf_reduc_fer-like_dom_sf"/>
</dbReference>
<dbReference type="InterPro" id="IPR006066">
    <property type="entry name" value="NO2/SO3_Rdtase_FeS/sirohaem_BS"/>
</dbReference>
<evidence type="ECO:0000256" key="1">
    <source>
        <dbReference type="ARBA" id="ARBA00022485"/>
    </source>
</evidence>
<gene>
    <name evidence="8" type="ORF">SSA02_01530</name>
</gene>
<reference evidence="8 9" key="1">
    <citation type="submission" date="2019-07" db="EMBL/GenBank/DDBJ databases">
        <title>Whole genome shotgun sequence of Swaminathania salitolerans NBRC 104436.</title>
        <authorList>
            <person name="Hosoyama A."/>
            <person name="Uohara A."/>
            <person name="Ohji S."/>
            <person name="Ichikawa N."/>
        </authorList>
    </citation>
    <scope>NUCLEOTIDE SEQUENCE [LARGE SCALE GENOMIC DNA]</scope>
    <source>
        <strain evidence="8 9">NBRC 104436</strain>
    </source>
</reference>
<dbReference type="EMBL" id="BJVC01000001">
    <property type="protein sequence ID" value="GEL00990.1"/>
    <property type="molecule type" value="Genomic_DNA"/>
</dbReference>
<dbReference type="PANTHER" id="PTHR32439">
    <property type="entry name" value="FERREDOXIN--NITRITE REDUCTASE, CHLOROPLASTIC"/>
    <property type="match status" value="1"/>
</dbReference>
<dbReference type="Pfam" id="PF03460">
    <property type="entry name" value="NIR_SIR_ferr"/>
    <property type="match status" value="1"/>
</dbReference>
<feature type="domain" description="Nitrite/Sulfite reductase ferredoxin-like" evidence="7">
    <location>
        <begin position="21"/>
        <end position="76"/>
    </location>
</feature>
<keyword evidence="3" id="KW-0479">Metal-binding</keyword>
<accession>A0A511BKW0</accession>
<evidence type="ECO:0000256" key="5">
    <source>
        <dbReference type="ARBA" id="ARBA00023004"/>
    </source>
</evidence>
<evidence type="ECO:0000256" key="4">
    <source>
        <dbReference type="ARBA" id="ARBA00023002"/>
    </source>
</evidence>
<dbReference type="InterPro" id="IPR045854">
    <property type="entry name" value="NO2/SO3_Rdtase_4Fe4S_sf"/>
</dbReference>
<keyword evidence="2" id="KW-0349">Heme</keyword>
<dbReference type="InterPro" id="IPR005117">
    <property type="entry name" value="NiRdtase/SiRdtase_haem-b_fer"/>
</dbReference>
<keyword evidence="5" id="KW-0408">Iron</keyword>
<evidence type="ECO:0000313" key="9">
    <source>
        <dbReference type="Proteomes" id="UP000321405"/>
    </source>
</evidence>
<dbReference type="Proteomes" id="UP000321405">
    <property type="component" value="Unassembled WGS sequence"/>
</dbReference>
<dbReference type="Gene3D" id="3.30.413.10">
    <property type="entry name" value="Sulfite Reductase Hemoprotein, domain 1"/>
    <property type="match status" value="1"/>
</dbReference>
<sequence length="380" mass="40518">MSEFSRKKGWCPGLHAPMQSHDGWIVRITPDVTGLTPAQMTFLAEFALMEGNGQITLTQRGNIQLRGLGMEAAGSFAALAAAQGLGRANPLEEARRRIVFASPLAGLDPACAPETMALFRRLEQILTDPACRWVFPEKFSVCVDGGGYVPVGTLRADIAIQAGSAGWSIRHGVQRTEIPGGRGAIDDVCNAVQDLLAWHDAHRDAPRTLHAAPDRGSVSPLLLGAFLPGLYGGVAVMGVLEAETLHDLGRQGVAARVTPWRGLVLERDIALRHMIVAQDDPRLGLRACPGLGACSQAEAASYETARALAPYLGGRTLHVSGCAKSCAERGRSDITLVGRRGGYDLILDGDAATPPLETGLACEDVRMRLLRTDRKEPQPS</sequence>
<keyword evidence="9" id="KW-1185">Reference proteome</keyword>
<dbReference type="RefSeq" id="WP_186807612.1">
    <property type="nucleotide sequence ID" value="NZ_BJVC01000001.1"/>
</dbReference>
<evidence type="ECO:0000256" key="6">
    <source>
        <dbReference type="ARBA" id="ARBA00023014"/>
    </source>
</evidence>
<proteinExistence type="predicted"/>
<organism evidence="8 9">
    <name type="scientific">Swaminathania salitolerans</name>
    <dbReference type="NCBI Taxonomy" id="182838"/>
    <lineage>
        <taxon>Bacteria</taxon>
        <taxon>Pseudomonadati</taxon>
        <taxon>Pseudomonadota</taxon>
        <taxon>Alphaproteobacteria</taxon>
        <taxon>Acetobacterales</taxon>
        <taxon>Acetobacteraceae</taxon>
        <taxon>Swaminathania</taxon>
    </lineage>
</organism>
<dbReference type="PROSITE" id="PS00365">
    <property type="entry name" value="NIR_SIR"/>
    <property type="match status" value="1"/>
</dbReference>